<dbReference type="InterPro" id="IPR050312">
    <property type="entry name" value="IolE/XylAMocC-like"/>
</dbReference>
<dbReference type="PANTHER" id="PTHR12110">
    <property type="entry name" value="HYDROXYPYRUVATE ISOMERASE"/>
    <property type="match status" value="1"/>
</dbReference>
<dbReference type="InterPro" id="IPR036237">
    <property type="entry name" value="Xyl_isomerase-like_sf"/>
</dbReference>
<dbReference type="RefSeq" id="WP_256707316.1">
    <property type="nucleotide sequence ID" value="NZ_CP101914.1"/>
</dbReference>
<proteinExistence type="predicted"/>
<dbReference type="EMBL" id="CP101914">
    <property type="protein sequence ID" value="UUI02038.1"/>
    <property type="molecule type" value="Genomic_DNA"/>
</dbReference>
<evidence type="ECO:0000313" key="3">
    <source>
        <dbReference type="Proteomes" id="UP001059773"/>
    </source>
</evidence>
<dbReference type="Proteomes" id="UP001059773">
    <property type="component" value="Chromosome"/>
</dbReference>
<evidence type="ECO:0000313" key="2">
    <source>
        <dbReference type="EMBL" id="UUI02038.1"/>
    </source>
</evidence>
<dbReference type="Gene3D" id="3.20.20.150">
    <property type="entry name" value="Divalent-metal-dependent TIM barrel enzymes"/>
    <property type="match status" value="1"/>
</dbReference>
<protein>
    <submittedName>
        <fullName evidence="2">Sugar phosphate isomerase/epimerase</fullName>
    </submittedName>
</protein>
<dbReference type="PANTHER" id="PTHR12110:SF48">
    <property type="entry name" value="BLL3656 PROTEIN"/>
    <property type="match status" value="1"/>
</dbReference>
<sequence>MTNQFSLAHLTVLECSPAEMTYIAAKAGYDFVSFRPIGLGTVNEPQYPLAENKQMFNETKKALNETGLQLLDIEMVRIYDGVNLEDYLPAFEVAAELGGKHVLTTIQTDDREFATEKFAEICELAKPFGLTIDLEFITWYNISTLKDAGDIVRRANCDNGGILIDLLHFDRSNVKLEELDSLPEEWFHYAHVCDASKEVPATTEGLIYTAREDRLYPGEGGIDMKPILNRLPKIPYSLEIPNAKRAQEYGYEKFARYCLENAKSHLSTVEN</sequence>
<dbReference type="InterPro" id="IPR013022">
    <property type="entry name" value="Xyl_isomerase-like_TIM-brl"/>
</dbReference>
<gene>
    <name evidence="2" type="ORF">NP439_18620</name>
</gene>
<dbReference type="SUPFAM" id="SSF51658">
    <property type="entry name" value="Xylose isomerase-like"/>
    <property type="match status" value="1"/>
</dbReference>
<keyword evidence="3" id="KW-1185">Reference proteome</keyword>
<organism evidence="2 3">
    <name type="scientific">Oceanobacillus jeddahense</name>
    <dbReference type="NCBI Taxonomy" id="1462527"/>
    <lineage>
        <taxon>Bacteria</taxon>
        <taxon>Bacillati</taxon>
        <taxon>Bacillota</taxon>
        <taxon>Bacilli</taxon>
        <taxon>Bacillales</taxon>
        <taxon>Bacillaceae</taxon>
        <taxon>Oceanobacillus</taxon>
    </lineage>
</organism>
<feature type="domain" description="Xylose isomerase-like TIM barrel" evidence="1">
    <location>
        <begin position="23"/>
        <end position="249"/>
    </location>
</feature>
<name>A0ABY5JP05_9BACI</name>
<reference evidence="2" key="1">
    <citation type="submission" date="2022-07" db="EMBL/GenBank/DDBJ databases">
        <title>FELIX.</title>
        <authorList>
            <person name="Wan K.H."/>
            <person name="Park S."/>
            <person name="Lawrence Q."/>
            <person name="Eichenberger J.P."/>
            <person name="Booth B.W."/>
            <person name="Piaggio A.J."/>
            <person name="Chandler J.C."/>
            <person name="Franklin A.B."/>
            <person name="Celniker S.E."/>
        </authorList>
    </citation>
    <scope>NUCLEOTIDE SEQUENCE</scope>
    <source>
        <strain evidence="2">QA-1986 374</strain>
    </source>
</reference>
<keyword evidence="2" id="KW-0413">Isomerase</keyword>
<dbReference type="Pfam" id="PF01261">
    <property type="entry name" value="AP_endonuc_2"/>
    <property type="match status" value="1"/>
</dbReference>
<dbReference type="GO" id="GO:0016853">
    <property type="term" value="F:isomerase activity"/>
    <property type="evidence" value="ECO:0007669"/>
    <property type="project" value="UniProtKB-KW"/>
</dbReference>
<evidence type="ECO:0000259" key="1">
    <source>
        <dbReference type="Pfam" id="PF01261"/>
    </source>
</evidence>
<accession>A0ABY5JP05</accession>